<protein>
    <submittedName>
        <fullName evidence="13">Longevity assurance proteins LAG1/LAC1</fullName>
    </submittedName>
</protein>
<sequence length="488" mass="55795">MDTKTPTKGSEPVSDGVKVRHRRKSSILRGRPRGDTGVPALATLYNQSRGNNELKQNTFTSSDQSVLPNTQQKTPSYVQRWKHLSLKHTWLNPLMICLAVVSVYLVNPSPSNPVYPALFVSYPVPRPGNADSSEPIQYGKGRKDLIFVAFYTVFLSFTREFVMQRLLRPLAIRWTPRKQARFMEQAYTALYFVILGPFGLYVMSKSNLWYFNTTAMYEGYPHLTNSGVLKGYYLFQASYWAQQMIVLLLMLEKPRKDFKELVAHHIITLSLILLSYVFHFTKMGLPVFITHDISDFFLATSIILNYMDSPIVIPFFIVFIGAWTYLRHYQNIRILLSILPLSSILPEAINGYISPVYTAFVKGLDPLVATISNISPSTGGLLTRILHGPWPASQFATIGPFGLDWATEQYKCAASQWTSFLLLGALQCLNLFWLYLIFRILWRMARTGGEEKVDDRSESDSDEDQERADELRRMKEEEKDQEGQKKSA</sequence>
<evidence type="ECO:0000256" key="3">
    <source>
        <dbReference type="ARBA" id="ARBA00022679"/>
    </source>
</evidence>
<keyword evidence="4 9" id="KW-0812">Transmembrane</keyword>
<evidence type="ECO:0000256" key="7">
    <source>
        <dbReference type="ARBA" id="ARBA00023136"/>
    </source>
</evidence>
<evidence type="ECO:0000313" key="13">
    <source>
        <dbReference type="EMBL" id="KAF2673009.1"/>
    </source>
</evidence>
<feature type="region of interest" description="Disordered" evidence="10">
    <location>
        <begin position="1"/>
        <end position="71"/>
    </location>
</feature>
<reference evidence="13" key="1">
    <citation type="journal article" date="2020" name="Stud. Mycol.">
        <title>101 Dothideomycetes genomes: a test case for predicting lifestyles and emergence of pathogens.</title>
        <authorList>
            <person name="Haridas S."/>
            <person name="Albert R."/>
            <person name="Binder M."/>
            <person name="Bloem J."/>
            <person name="Labutti K."/>
            <person name="Salamov A."/>
            <person name="Andreopoulos B."/>
            <person name="Baker S."/>
            <person name="Barry K."/>
            <person name="Bills G."/>
            <person name="Bluhm B."/>
            <person name="Cannon C."/>
            <person name="Castanera R."/>
            <person name="Culley D."/>
            <person name="Daum C."/>
            <person name="Ezra D."/>
            <person name="Gonzalez J."/>
            <person name="Henrissat B."/>
            <person name="Kuo A."/>
            <person name="Liang C."/>
            <person name="Lipzen A."/>
            <person name="Lutzoni F."/>
            <person name="Magnuson J."/>
            <person name="Mondo S."/>
            <person name="Nolan M."/>
            <person name="Ohm R."/>
            <person name="Pangilinan J."/>
            <person name="Park H.-J."/>
            <person name="Ramirez L."/>
            <person name="Alfaro M."/>
            <person name="Sun H."/>
            <person name="Tritt A."/>
            <person name="Yoshinaga Y."/>
            <person name="Zwiers L.-H."/>
            <person name="Turgeon B."/>
            <person name="Goodwin S."/>
            <person name="Spatafora J."/>
            <person name="Crous P."/>
            <person name="Grigoriev I."/>
        </authorList>
    </citation>
    <scope>NUCLEOTIDE SEQUENCE</scope>
    <source>
        <strain evidence="13">CBS 115976</strain>
    </source>
</reference>
<name>A0A6A6UL69_9PEZI</name>
<keyword evidence="3" id="KW-0808">Transferase</keyword>
<feature type="region of interest" description="Disordered" evidence="10">
    <location>
        <begin position="449"/>
        <end position="488"/>
    </location>
</feature>
<feature type="domain" description="TLC" evidence="12">
    <location>
        <begin position="177"/>
        <end position="446"/>
    </location>
</feature>
<dbReference type="Pfam" id="PF03798">
    <property type="entry name" value="TRAM_LAG1_CLN8"/>
    <property type="match status" value="1"/>
</dbReference>
<dbReference type="PROSITE" id="PS50922">
    <property type="entry name" value="TLC"/>
    <property type="match status" value="1"/>
</dbReference>
<accession>A0A6A6UL69</accession>
<feature type="transmembrane region" description="Helical" evidence="11">
    <location>
        <begin position="145"/>
        <end position="167"/>
    </location>
</feature>
<evidence type="ECO:0000256" key="5">
    <source>
        <dbReference type="ARBA" id="ARBA00022824"/>
    </source>
</evidence>
<dbReference type="SMART" id="SM00724">
    <property type="entry name" value="TLC"/>
    <property type="match status" value="1"/>
</dbReference>
<evidence type="ECO:0000313" key="14">
    <source>
        <dbReference type="Proteomes" id="UP000799302"/>
    </source>
</evidence>
<feature type="transmembrane region" description="Helical" evidence="11">
    <location>
        <begin position="231"/>
        <end position="249"/>
    </location>
</feature>
<dbReference type="InterPro" id="IPR016439">
    <property type="entry name" value="Lag1/Lac1-like"/>
</dbReference>
<dbReference type="PIRSF" id="PIRSF005225">
    <property type="entry name" value="LAG1_LAC1"/>
    <property type="match status" value="1"/>
</dbReference>
<evidence type="ECO:0000259" key="12">
    <source>
        <dbReference type="PROSITE" id="PS50922"/>
    </source>
</evidence>
<evidence type="ECO:0000256" key="4">
    <source>
        <dbReference type="ARBA" id="ARBA00022692"/>
    </source>
</evidence>
<dbReference type="InterPro" id="IPR006634">
    <property type="entry name" value="TLC-dom"/>
</dbReference>
<comment type="similarity">
    <text evidence="2">Belongs to the sphingosine N-acyltransferase family.</text>
</comment>
<evidence type="ECO:0000256" key="8">
    <source>
        <dbReference type="ARBA" id="ARBA00023180"/>
    </source>
</evidence>
<feature type="transmembrane region" description="Helical" evidence="11">
    <location>
        <begin position="298"/>
        <end position="322"/>
    </location>
</feature>
<keyword evidence="5" id="KW-0256">Endoplasmic reticulum</keyword>
<dbReference type="GO" id="GO:0005789">
    <property type="term" value="C:endoplasmic reticulum membrane"/>
    <property type="evidence" value="ECO:0007669"/>
    <property type="project" value="UniProtKB-SubCell"/>
</dbReference>
<evidence type="ECO:0000256" key="9">
    <source>
        <dbReference type="PROSITE-ProRule" id="PRU00205"/>
    </source>
</evidence>
<dbReference type="GO" id="GO:0046513">
    <property type="term" value="P:ceramide biosynthetic process"/>
    <property type="evidence" value="ECO:0007669"/>
    <property type="project" value="InterPro"/>
</dbReference>
<feature type="compositionally biased region" description="Polar residues" evidence="10">
    <location>
        <begin position="44"/>
        <end position="71"/>
    </location>
</feature>
<dbReference type="GO" id="GO:0050291">
    <property type="term" value="F:sphingosine N-acyltransferase activity"/>
    <property type="evidence" value="ECO:0007669"/>
    <property type="project" value="InterPro"/>
</dbReference>
<feature type="transmembrane region" description="Helical" evidence="11">
    <location>
        <begin position="334"/>
        <end position="353"/>
    </location>
</feature>
<keyword evidence="14" id="KW-1185">Reference proteome</keyword>
<proteinExistence type="inferred from homology"/>
<dbReference type="PANTHER" id="PTHR12560">
    <property type="entry name" value="LONGEVITY ASSURANCE FACTOR 1 LAG1"/>
    <property type="match status" value="1"/>
</dbReference>
<feature type="transmembrane region" description="Helical" evidence="11">
    <location>
        <begin position="89"/>
        <end position="106"/>
    </location>
</feature>
<keyword evidence="8" id="KW-0325">Glycoprotein</keyword>
<feature type="transmembrane region" description="Helical" evidence="11">
    <location>
        <begin position="261"/>
        <end position="278"/>
    </location>
</feature>
<dbReference type="PANTHER" id="PTHR12560:SF11">
    <property type="entry name" value="CERAMIDE SYNTHASE LAC1-RELATED"/>
    <property type="match status" value="1"/>
</dbReference>
<dbReference type="Proteomes" id="UP000799302">
    <property type="component" value="Unassembled WGS sequence"/>
</dbReference>
<evidence type="ECO:0000256" key="2">
    <source>
        <dbReference type="ARBA" id="ARBA00009808"/>
    </source>
</evidence>
<evidence type="ECO:0000256" key="10">
    <source>
        <dbReference type="SAM" id="MobiDB-lite"/>
    </source>
</evidence>
<dbReference type="OrthoDB" id="3053196at2759"/>
<dbReference type="EMBL" id="MU004231">
    <property type="protein sequence ID" value="KAF2673009.1"/>
    <property type="molecule type" value="Genomic_DNA"/>
</dbReference>
<evidence type="ECO:0000256" key="1">
    <source>
        <dbReference type="ARBA" id="ARBA00004477"/>
    </source>
</evidence>
<feature type="transmembrane region" description="Helical" evidence="11">
    <location>
        <begin position="420"/>
        <end position="442"/>
    </location>
</feature>
<keyword evidence="7 9" id="KW-0472">Membrane</keyword>
<comment type="subcellular location">
    <subcellularLocation>
        <location evidence="1">Endoplasmic reticulum membrane</location>
        <topology evidence="1">Multi-pass membrane protein</topology>
    </subcellularLocation>
</comment>
<keyword evidence="6 11" id="KW-1133">Transmembrane helix</keyword>
<organism evidence="13 14">
    <name type="scientific">Microthyrium microscopicum</name>
    <dbReference type="NCBI Taxonomy" id="703497"/>
    <lineage>
        <taxon>Eukaryota</taxon>
        <taxon>Fungi</taxon>
        <taxon>Dikarya</taxon>
        <taxon>Ascomycota</taxon>
        <taxon>Pezizomycotina</taxon>
        <taxon>Dothideomycetes</taxon>
        <taxon>Dothideomycetes incertae sedis</taxon>
        <taxon>Microthyriales</taxon>
        <taxon>Microthyriaceae</taxon>
        <taxon>Microthyrium</taxon>
    </lineage>
</organism>
<feature type="transmembrane region" description="Helical" evidence="11">
    <location>
        <begin position="188"/>
        <end position="211"/>
    </location>
</feature>
<evidence type="ECO:0000256" key="11">
    <source>
        <dbReference type="SAM" id="Phobius"/>
    </source>
</evidence>
<feature type="compositionally biased region" description="Basic and acidic residues" evidence="10">
    <location>
        <begin position="449"/>
        <end position="459"/>
    </location>
</feature>
<gene>
    <name evidence="13" type="ORF">BT63DRAFT_143616</name>
</gene>
<evidence type="ECO:0000256" key="6">
    <source>
        <dbReference type="ARBA" id="ARBA00022989"/>
    </source>
</evidence>
<feature type="compositionally biased region" description="Basic and acidic residues" evidence="10">
    <location>
        <begin position="468"/>
        <end position="488"/>
    </location>
</feature>
<dbReference type="AlphaFoldDB" id="A0A6A6UL69"/>